<dbReference type="PRINTS" id="PR00367">
    <property type="entry name" value="ETHRSPELEMNT"/>
</dbReference>
<evidence type="ECO:0000259" key="8">
    <source>
        <dbReference type="PROSITE" id="PS51032"/>
    </source>
</evidence>
<dbReference type="InterPro" id="IPR001471">
    <property type="entry name" value="AP2/ERF_dom"/>
</dbReference>
<dbReference type="InterPro" id="IPR036955">
    <property type="entry name" value="AP2/ERF_dom_sf"/>
</dbReference>
<comment type="subcellular location">
    <subcellularLocation>
        <location evidence="1">Nucleus</location>
    </subcellularLocation>
</comment>
<dbReference type="Proteomes" id="UP000289340">
    <property type="component" value="Chromosome 18"/>
</dbReference>
<feature type="compositionally biased region" description="Polar residues" evidence="7">
    <location>
        <begin position="11"/>
        <end position="27"/>
    </location>
</feature>
<dbReference type="EMBL" id="QZWG01000018">
    <property type="protein sequence ID" value="RZB53287.1"/>
    <property type="molecule type" value="Genomic_DNA"/>
</dbReference>
<comment type="caution">
    <text evidence="9">The sequence shown here is derived from an EMBL/GenBank/DDBJ whole genome shotgun (WGS) entry which is preliminary data.</text>
</comment>
<sequence length="710" mass="78039">MGSMNLLGFSLSPQEHPSSQDHSQTAPSRFCFNPDGISSTDVAGDCFDLTSDSTPHLLNLPSYGIYEAFHRSNNIHTTQDWKENYNSQNLLLGTSCSNQNMNHNHQQQQQQQPKLENFLGGHSFGEHEQPYGGNSASTEYMFPAQPVLAGGGGGGSNSSNTSNSSSIGLSMIKTWLRNQPPHSENNNNNNNESGGNSRSSVQQTLSLSMSTGSQSSTSLPLLTASVDNGESSSDNKQPHTTAALDTTQTGAIETAPRKSIDTFGQRTSIYRGVTRHRWTGRYEAHLWDNSCRREGQTRKGRQVYLGGYDKEEKAARAYDLAALKYWGTTTTTNFPISHYEKELEEMKHMTRQEYVASLRRKSSGFSRGASIYRGVTRHHQHGRWQARIGRVAGNKDLYLGTFSTQEEAAEAYDVAAIKFRGLSAVTNFDMSRYDVKSILESTTLPIGGAAKRLKDMEQVELRVENVHRADQEDHSSIMNSHLTQGIINNYAAGGTTTTHHHNWHNALAFHQPQPCTTIHYPYGQRINWCKQEQDNSDASHSLSYSDIHQLQLGNNGTHNFFHTNSGLHPMLSMDSASIDNSSSSNSVVYDGYGGGGGYNVIPMGTTTTVVANDGDQNPRSNHGFGDNEIKALGYESVYGSTTDPYHAHARNLYYLTQQQPSSVDAVKASAYDQGSACNTWVPTAIPTHAPRSSTSMALCHGATPFSLLHE</sequence>
<reference evidence="9 10" key="1">
    <citation type="submission" date="2018-09" db="EMBL/GenBank/DDBJ databases">
        <title>A high-quality reference genome of wild soybean provides a powerful tool to mine soybean genomes.</title>
        <authorList>
            <person name="Xie M."/>
            <person name="Chung C.Y.L."/>
            <person name="Li M.-W."/>
            <person name="Wong F.-L."/>
            <person name="Chan T.-F."/>
            <person name="Lam H.-M."/>
        </authorList>
    </citation>
    <scope>NUCLEOTIDE SEQUENCE [LARGE SCALE GENOMIC DNA]</scope>
    <source>
        <strain evidence="10">cv. W05</strain>
        <tissue evidence="9">Hypocotyl of etiolated seedlings</tissue>
    </source>
</reference>
<feature type="domain" description="AP2/ERF" evidence="8">
    <location>
        <begin position="371"/>
        <end position="429"/>
    </location>
</feature>
<evidence type="ECO:0000256" key="7">
    <source>
        <dbReference type="SAM" id="MobiDB-lite"/>
    </source>
</evidence>
<feature type="region of interest" description="Disordered" evidence="7">
    <location>
        <begin position="1"/>
        <end position="30"/>
    </location>
</feature>
<gene>
    <name evidence="9" type="ORF">D0Y65_049335</name>
</gene>
<dbReference type="GO" id="GO:0005634">
    <property type="term" value="C:nucleus"/>
    <property type="evidence" value="ECO:0007669"/>
    <property type="project" value="UniProtKB-SubCell"/>
</dbReference>
<dbReference type="GO" id="GO:0003700">
    <property type="term" value="F:DNA-binding transcription factor activity"/>
    <property type="evidence" value="ECO:0007669"/>
    <property type="project" value="InterPro"/>
</dbReference>
<feature type="compositionally biased region" description="Low complexity" evidence="7">
    <location>
        <begin position="157"/>
        <end position="168"/>
    </location>
</feature>
<dbReference type="PANTHER" id="PTHR32467:SF72">
    <property type="entry name" value="AP2-LIKE ETHYLENE-RESPONSIVE TRANSCRIPTION FACTOR BBM"/>
    <property type="match status" value="1"/>
</dbReference>
<organism evidence="9 10">
    <name type="scientific">Glycine soja</name>
    <name type="common">Wild soybean</name>
    <dbReference type="NCBI Taxonomy" id="3848"/>
    <lineage>
        <taxon>Eukaryota</taxon>
        <taxon>Viridiplantae</taxon>
        <taxon>Streptophyta</taxon>
        <taxon>Embryophyta</taxon>
        <taxon>Tracheophyta</taxon>
        <taxon>Spermatophyta</taxon>
        <taxon>Magnoliopsida</taxon>
        <taxon>eudicotyledons</taxon>
        <taxon>Gunneridae</taxon>
        <taxon>Pentapetalae</taxon>
        <taxon>rosids</taxon>
        <taxon>fabids</taxon>
        <taxon>Fabales</taxon>
        <taxon>Fabaceae</taxon>
        <taxon>Papilionoideae</taxon>
        <taxon>50 kb inversion clade</taxon>
        <taxon>NPAAA clade</taxon>
        <taxon>indigoferoid/millettioid clade</taxon>
        <taxon>Phaseoleae</taxon>
        <taxon>Glycine</taxon>
        <taxon>Glycine subgen. Soja</taxon>
    </lineage>
</organism>
<evidence type="ECO:0000313" key="9">
    <source>
        <dbReference type="EMBL" id="RZB53287.1"/>
    </source>
</evidence>
<evidence type="ECO:0000256" key="6">
    <source>
        <dbReference type="ARBA" id="ARBA00023242"/>
    </source>
</evidence>
<dbReference type="InterPro" id="IPR016177">
    <property type="entry name" value="DNA-bd_dom_sf"/>
</dbReference>
<dbReference type="Pfam" id="PF00847">
    <property type="entry name" value="AP2"/>
    <property type="match status" value="2"/>
</dbReference>
<evidence type="ECO:0000256" key="3">
    <source>
        <dbReference type="ARBA" id="ARBA00023015"/>
    </source>
</evidence>
<keyword evidence="6" id="KW-0539">Nucleus</keyword>
<evidence type="ECO:0000313" key="10">
    <source>
        <dbReference type="Proteomes" id="UP000289340"/>
    </source>
</evidence>
<dbReference type="PROSITE" id="PS51032">
    <property type="entry name" value="AP2_ERF"/>
    <property type="match status" value="2"/>
</dbReference>
<name>A0A445FWJ9_GLYSO</name>
<feature type="compositionally biased region" description="Polar residues" evidence="7">
    <location>
        <begin position="226"/>
        <end position="251"/>
    </location>
</feature>
<dbReference type="CDD" id="cd00018">
    <property type="entry name" value="AP2"/>
    <property type="match status" value="2"/>
</dbReference>
<dbReference type="AlphaFoldDB" id="A0A445FWJ9"/>
<dbReference type="GO" id="GO:0003677">
    <property type="term" value="F:DNA binding"/>
    <property type="evidence" value="ECO:0007669"/>
    <property type="project" value="UniProtKB-KW"/>
</dbReference>
<feature type="region of interest" description="Disordered" evidence="7">
    <location>
        <begin position="118"/>
        <end position="257"/>
    </location>
</feature>
<keyword evidence="10" id="KW-1185">Reference proteome</keyword>
<evidence type="ECO:0000256" key="4">
    <source>
        <dbReference type="ARBA" id="ARBA00023125"/>
    </source>
</evidence>
<keyword evidence="4" id="KW-0238">DNA-binding</keyword>
<proteinExistence type="predicted"/>
<dbReference type="FunFam" id="3.30.730.10:FF:000003">
    <property type="entry name" value="AP2-like ethylene-responsive transcription factor ANT"/>
    <property type="match status" value="1"/>
</dbReference>
<keyword evidence="5" id="KW-0804">Transcription</keyword>
<protein>
    <submittedName>
        <fullName evidence="9">AP2-like ethylene-responsive transcription factor BBM2</fullName>
    </submittedName>
</protein>
<evidence type="ECO:0000256" key="2">
    <source>
        <dbReference type="ARBA" id="ARBA00022737"/>
    </source>
</evidence>
<dbReference type="SUPFAM" id="SSF54171">
    <property type="entry name" value="DNA-binding domain"/>
    <property type="match status" value="2"/>
</dbReference>
<feature type="domain" description="AP2/ERF" evidence="8">
    <location>
        <begin position="269"/>
        <end position="335"/>
    </location>
</feature>
<dbReference type="PANTHER" id="PTHR32467">
    <property type="entry name" value="AP2-LIKE ETHYLENE-RESPONSIVE TRANSCRIPTION FACTOR"/>
    <property type="match status" value="1"/>
</dbReference>
<keyword evidence="3" id="KW-0805">Transcription regulation</keyword>
<dbReference type="Gene3D" id="3.30.730.10">
    <property type="entry name" value="AP2/ERF domain"/>
    <property type="match status" value="2"/>
</dbReference>
<keyword evidence="2" id="KW-0677">Repeat</keyword>
<feature type="compositionally biased region" description="Low complexity" evidence="7">
    <location>
        <begin position="183"/>
        <end position="225"/>
    </location>
</feature>
<accession>A0A445FWJ9</accession>
<dbReference type="Gramene" id="XM_028357144.1">
    <property type="protein sequence ID" value="XP_028212945.1"/>
    <property type="gene ID" value="LOC114395383"/>
</dbReference>
<evidence type="ECO:0000256" key="5">
    <source>
        <dbReference type="ARBA" id="ARBA00023163"/>
    </source>
</evidence>
<evidence type="ECO:0000256" key="1">
    <source>
        <dbReference type="ARBA" id="ARBA00004123"/>
    </source>
</evidence>
<dbReference type="SMART" id="SM00380">
    <property type="entry name" value="AP2"/>
    <property type="match status" value="2"/>
</dbReference>
<dbReference type="FunFam" id="3.30.730.10:FF:000002">
    <property type="entry name" value="AP2-like ethylene-responsive transcription factor"/>
    <property type="match status" value="1"/>
</dbReference>